<evidence type="ECO:0000313" key="4">
    <source>
        <dbReference type="Proteomes" id="UP001628156"/>
    </source>
</evidence>
<dbReference type="CDD" id="cd07034">
    <property type="entry name" value="TPP_PYR_PFOR_IOR-alpha_like"/>
    <property type="match status" value="1"/>
</dbReference>
<dbReference type="EMBL" id="BAAFRS010000273">
    <property type="protein sequence ID" value="GAB1226012.1"/>
    <property type="molecule type" value="Genomic_DNA"/>
</dbReference>
<organism evidence="3 4">
    <name type="scientific">Entamoeba nuttalli</name>
    <dbReference type="NCBI Taxonomy" id="412467"/>
    <lineage>
        <taxon>Eukaryota</taxon>
        <taxon>Amoebozoa</taxon>
        <taxon>Evosea</taxon>
        <taxon>Archamoebae</taxon>
        <taxon>Mastigamoebida</taxon>
        <taxon>Entamoebidae</taxon>
        <taxon>Entamoeba</taxon>
    </lineage>
</organism>
<accession>A0ABQ0DTF2</accession>
<dbReference type="InterPro" id="IPR029061">
    <property type="entry name" value="THDP-binding"/>
</dbReference>
<dbReference type="Proteomes" id="UP001628156">
    <property type="component" value="Unassembled WGS sequence"/>
</dbReference>
<dbReference type="Pfam" id="PF01855">
    <property type="entry name" value="POR_N"/>
    <property type="match status" value="1"/>
</dbReference>
<protein>
    <recommendedName>
        <fullName evidence="2">Pyruvate flavodoxin/ferredoxin oxidoreductase pyrimidine binding domain-containing protein</fullName>
    </recommendedName>
</protein>
<keyword evidence="4" id="KW-1185">Reference proteome</keyword>
<dbReference type="PANTHER" id="PTHR32154">
    <property type="entry name" value="PYRUVATE-FLAVODOXIN OXIDOREDUCTASE-RELATED"/>
    <property type="match status" value="1"/>
</dbReference>
<evidence type="ECO:0000313" key="3">
    <source>
        <dbReference type="EMBL" id="GAB1226012.1"/>
    </source>
</evidence>
<sequence>MQSVDGNQAAAYVSYALSDVSFIFPITPSSPMAENADVWSSQGRKNVFGQVVDVYEMESEAGASGAVHGGCAAGSLVSTYTCSQGLMLMIPNMIKIAGEHLPCVFHVTARALAGQALSIFGDHSDVMACRSTGFCFIIITQCTTMS</sequence>
<dbReference type="PANTHER" id="PTHR32154:SF0">
    <property type="entry name" value="PYRUVATE-FLAVODOXIN OXIDOREDUCTASE-RELATED"/>
    <property type="match status" value="1"/>
</dbReference>
<gene>
    <name evidence="3" type="ORF">ENUP19_0273G0022</name>
</gene>
<comment type="caution">
    <text evidence="3">The sequence shown here is derived from an EMBL/GenBank/DDBJ whole genome shotgun (WGS) entry which is preliminary data.</text>
</comment>
<name>A0ABQ0DTF2_9EUKA</name>
<dbReference type="InterPro" id="IPR050722">
    <property type="entry name" value="Pyruvate:ferred/Flavod_OxRd"/>
</dbReference>
<dbReference type="SUPFAM" id="SSF52518">
    <property type="entry name" value="Thiamin diphosphate-binding fold (THDP-binding)"/>
    <property type="match status" value="1"/>
</dbReference>
<dbReference type="InterPro" id="IPR002880">
    <property type="entry name" value="Pyrv_Fd/Flavodoxin_OxRdtase_N"/>
</dbReference>
<feature type="domain" description="Pyruvate flavodoxin/ferredoxin oxidoreductase pyrimidine binding" evidence="2">
    <location>
        <begin position="13"/>
        <end position="137"/>
    </location>
</feature>
<evidence type="ECO:0000259" key="2">
    <source>
        <dbReference type="Pfam" id="PF01855"/>
    </source>
</evidence>
<evidence type="ECO:0000256" key="1">
    <source>
        <dbReference type="ARBA" id="ARBA00023002"/>
    </source>
</evidence>
<dbReference type="Gene3D" id="3.40.50.970">
    <property type="match status" value="1"/>
</dbReference>
<keyword evidence="1" id="KW-0560">Oxidoreductase</keyword>
<proteinExistence type="predicted"/>
<reference evidence="3 4" key="1">
    <citation type="journal article" date="2019" name="PLoS Negl. Trop. Dis.">
        <title>Whole genome sequencing of Entamoeba nuttalli reveals mammalian host-related molecular signatures and a novel octapeptide-repeat surface protein.</title>
        <authorList>
            <person name="Tanaka M."/>
            <person name="Makiuchi T."/>
            <person name="Komiyama T."/>
            <person name="Shiina T."/>
            <person name="Osaki K."/>
            <person name="Tachibana H."/>
        </authorList>
    </citation>
    <scope>NUCLEOTIDE SEQUENCE [LARGE SCALE GENOMIC DNA]</scope>
    <source>
        <strain evidence="3 4">P19-061405</strain>
    </source>
</reference>